<dbReference type="Proteomes" id="UP000195766">
    <property type="component" value="Unassembled WGS sequence"/>
</dbReference>
<dbReference type="InterPro" id="IPR018666">
    <property type="entry name" value="DUF2125"/>
</dbReference>
<keyword evidence="1" id="KW-0472">Membrane</keyword>
<feature type="transmembrane region" description="Helical" evidence="1">
    <location>
        <begin position="16"/>
        <end position="36"/>
    </location>
</feature>
<reference evidence="2 3" key="1">
    <citation type="submission" date="2017-02" db="EMBL/GenBank/DDBJ databases">
        <authorList>
            <person name="Peterson S.W."/>
        </authorList>
    </citation>
    <scope>NUCLEOTIDE SEQUENCE [LARGE SCALE GENOMIC DNA]</scope>
    <source>
        <strain evidence="2 3">3F5N</strain>
    </source>
</reference>
<keyword evidence="1" id="KW-0812">Transmembrane</keyword>
<protein>
    <recommendedName>
        <fullName evidence="4">DUF2125 domain-containing protein</fullName>
    </recommendedName>
</protein>
<organism evidence="2 3">
    <name type="scientific">Brevundimonas diminuta 3F5N</name>
    <dbReference type="NCBI Taxonomy" id="1255603"/>
    <lineage>
        <taxon>Bacteria</taxon>
        <taxon>Pseudomonadati</taxon>
        <taxon>Pseudomonadota</taxon>
        <taxon>Alphaproteobacteria</taxon>
        <taxon>Caulobacterales</taxon>
        <taxon>Caulobacteraceae</taxon>
        <taxon>Brevundimonas</taxon>
    </lineage>
</organism>
<evidence type="ECO:0008006" key="4">
    <source>
        <dbReference type="Google" id="ProtNLM"/>
    </source>
</evidence>
<dbReference type="Pfam" id="PF09898">
    <property type="entry name" value="DUF2125"/>
    <property type="match status" value="1"/>
</dbReference>
<dbReference type="EMBL" id="FUIE01000009">
    <property type="protein sequence ID" value="SJM47182.1"/>
    <property type="molecule type" value="Genomic_DNA"/>
</dbReference>
<name>A0A1R4EU66_BREDI</name>
<evidence type="ECO:0000256" key="1">
    <source>
        <dbReference type="SAM" id="Phobius"/>
    </source>
</evidence>
<dbReference type="AlphaFoldDB" id="A0A1R4EU66"/>
<evidence type="ECO:0000313" key="3">
    <source>
        <dbReference type="Proteomes" id="UP000195766"/>
    </source>
</evidence>
<dbReference type="OrthoDB" id="7169664at2"/>
<evidence type="ECO:0000313" key="2">
    <source>
        <dbReference type="EMBL" id="SJM47182.1"/>
    </source>
</evidence>
<dbReference type="RefSeq" id="WP_087138851.1">
    <property type="nucleotide sequence ID" value="NZ_FUIE01000009.1"/>
</dbReference>
<sequence>MTDTTAAAPHHSRKGLIIPFVIVAVGLVLWTGWWFFLTQQIERRMEAKIAGLQESGWTIKHAGIATTGWPMHARVTIKHLDVIAPSGHAVEAPEMVAQANAYNPTRWVLAAPDGLTVTRGEKGKTAIRAEGIRMSLHGLTQRWPNVALELEKPVFTALPDAEPFPLKQAGLVQFYMRPHMVGSDTPTDDVDVLFRLVDGEGRPNGPVEGFTQSGMLNAQVEAVIEKASALRKGADAKGLLTAWTAAGGRFIDVKGQLQAGESKAFVSSDALSADAKGQLEGEVFVRAEKPLAAIVGLAGAQQGGALDRAAAARAAAATPQGGTGDEGQGVELAILFRGGRTYLGPFALAPAPQLF</sequence>
<accession>A0A1R4EU66</accession>
<keyword evidence="1" id="KW-1133">Transmembrane helix</keyword>
<proteinExistence type="predicted"/>
<gene>
    <name evidence="2" type="ORF">FM111_00835</name>
</gene>